<dbReference type="Proteomes" id="UP000238916">
    <property type="component" value="Unassembled WGS sequence"/>
</dbReference>
<accession>A0A2U3LGX9</accession>
<organism evidence="1 2">
    <name type="scientific">Candidatus Desulfosporosinus infrequens</name>
    <dbReference type="NCBI Taxonomy" id="2043169"/>
    <lineage>
        <taxon>Bacteria</taxon>
        <taxon>Bacillati</taxon>
        <taxon>Bacillota</taxon>
        <taxon>Clostridia</taxon>
        <taxon>Eubacteriales</taxon>
        <taxon>Desulfitobacteriaceae</taxon>
        <taxon>Desulfosporosinus</taxon>
    </lineage>
</organism>
<sequence length="69" mass="7962">MKQTYYSVGYYSGRSNSTSTAFFDTKEAAEKFADHDYRDNVVAHHVSKPETIAKYDELVAMTAFELRDR</sequence>
<evidence type="ECO:0000313" key="2">
    <source>
        <dbReference type="Proteomes" id="UP000238916"/>
    </source>
</evidence>
<reference evidence="2" key="1">
    <citation type="submission" date="2018-02" db="EMBL/GenBank/DDBJ databases">
        <authorList>
            <person name="Hausmann B."/>
        </authorList>
    </citation>
    <scope>NUCLEOTIDE SEQUENCE [LARGE SCALE GENOMIC DNA]</scope>
    <source>
        <strain evidence="2">Peat soil MAG SbF1</strain>
    </source>
</reference>
<protein>
    <submittedName>
        <fullName evidence="1">Uncharacterized protein</fullName>
    </submittedName>
</protein>
<dbReference type="EMBL" id="OMOF01000445">
    <property type="protein sequence ID" value="SPF51148.1"/>
    <property type="molecule type" value="Genomic_DNA"/>
</dbReference>
<proteinExistence type="predicted"/>
<name>A0A2U3LGX9_9FIRM</name>
<gene>
    <name evidence="1" type="ORF">SBF1_50032</name>
</gene>
<dbReference type="AlphaFoldDB" id="A0A2U3LGX9"/>
<evidence type="ECO:0000313" key="1">
    <source>
        <dbReference type="EMBL" id="SPF51148.1"/>
    </source>
</evidence>